<dbReference type="SUPFAM" id="SSF52540">
    <property type="entry name" value="P-loop containing nucleoside triphosphate hydrolases"/>
    <property type="match status" value="1"/>
</dbReference>
<protein>
    <submittedName>
        <fullName evidence="2">RNA ligase</fullName>
    </submittedName>
</protein>
<dbReference type="Proteomes" id="UP000254133">
    <property type="component" value="Unassembled WGS sequence"/>
</dbReference>
<evidence type="ECO:0000259" key="1">
    <source>
        <dbReference type="Pfam" id="PF09511"/>
    </source>
</evidence>
<accession>A0A378PP54</accession>
<dbReference type="InterPro" id="IPR019039">
    <property type="entry name" value="T4-Rnl1-like_N"/>
</dbReference>
<dbReference type="AlphaFoldDB" id="A0A378PP54"/>
<sequence>MQKFILIRGHQGSGKSTFAEQKIAEFKKEFPNGEIVHIENDKLLIDENGVYHWTPERIEKAVQIGQTAMKTAFEKARANPNLDILVINSNTNQKSSSCIHLLQSARKKGLVTEIYRLHNFFDNVHNVKRDDVLSAYVKLNNNQLRDEIHIDPIRPMSDDIKANIEKMSQFNNKKELPFDENRQSYITDEYLKYGKRNFIIKQSKTHPDLFVLKYKRDVFFNNNFDNALLEMRGTVIDRHNHIIIRPFKKVFNYSERIAKNSNYPINIDDTQLVDAVLKVNGFLGVCTYVALHDNHPSYHASFNHQVLYSTTGSLDSDFAKMNEIHCQKYEMLFKQYPNHTFLFEITDEKDVHIIKEVFGETLIGIIDVATGRQFDENELNAIADTFNAEQNAIGSGIKITRPQMITAITFGELKALLKTVEHEGFMVFDSQTKEMLFKLKSPYYLISKFLGRSKASNLGRKLDKRQVNEEYYPLIDYIKENQETFNQLSELDKIAFIQEFLKNV</sequence>
<evidence type="ECO:0000313" key="3">
    <source>
        <dbReference type="Proteomes" id="UP000254133"/>
    </source>
</evidence>
<feature type="domain" description="T4 RNA ligase 1-like N-terminal" evidence="1">
    <location>
        <begin position="230"/>
        <end position="444"/>
    </location>
</feature>
<dbReference type="Gene3D" id="3.40.50.300">
    <property type="entry name" value="P-loop containing nucleotide triphosphate hydrolases"/>
    <property type="match status" value="1"/>
</dbReference>
<dbReference type="GO" id="GO:0016874">
    <property type="term" value="F:ligase activity"/>
    <property type="evidence" value="ECO:0007669"/>
    <property type="project" value="UniProtKB-KW"/>
</dbReference>
<proteinExistence type="predicted"/>
<dbReference type="RefSeq" id="WP_115368709.1">
    <property type="nucleotide sequence ID" value="NZ_UGPZ01000002.1"/>
</dbReference>
<dbReference type="Pfam" id="PF09511">
    <property type="entry name" value="RNA_lig_T4_1"/>
    <property type="match status" value="1"/>
</dbReference>
<organism evidence="2 3">
    <name type="scientific">Moraxella bovis</name>
    <dbReference type="NCBI Taxonomy" id="476"/>
    <lineage>
        <taxon>Bacteria</taxon>
        <taxon>Pseudomonadati</taxon>
        <taxon>Pseudomonadota</taxon>
        <taxon>Gammaproteobacteria</taxon>
        <taxon>Moraxellales</taxon>
        <taxon>Moraxellaceae</taxon>
        <taxon>Moraxella</taxon>
    </lineage>
</organism>
<keyword evidence="2" id="KW-0436">Ligase</keyword>
<evidence type="ECO:0000313" key="2">
    <source>
        <dbReference type="EMBL" id="STY90356.1"/>
    </source>
</evidence>
<dbReference type="EMBL" id="UGPZ01000002">
    <property type="protein sequence ID" value="STY90356.1"/>
    <property type="molecule type" value="Genomic_DNA"/>
</dbReference>
<dbReference type="InterPro" id="IPR027417">
    <property type="entry name" value="P-loop_NTPase"/>
</dbReference>
<name>A0A378PP54_MORBO</name>
<gene>
    <name evidence="2" type="ORF">NCTC9426_00371</name>
</gene>
<reference evidence="2 3" key="1">
    <citation type="submission" date="2018-06" db="EMBL/GenBank/DDBJ databases">
        <authorList>
            <consortium name="Pathogen Informatics"/>
            <person name="Doyle S."/>
        </authorList>
    </citation>
    <scope>NUCLEOTIDE SEQUENCE [LARGE SCALE GENOMIC DNA]</scope>
    <source>
        <strain evidence="2 3">NCTC9426</strain>
    </source>
</reference>